<protein>
    <recommendedName>
        <fullName evidence="1">MATH domain-containing protein</fullName>
    </recommendedName>
</protein>
<sequence>MGANSNMKSKKKNNVWESFLRHFRSPAEPSSAEENVTSSAITVEEVTGSHVFNIDRYSVQKLNAKGRFLQSATFNVGGYDWHLMYYPNGDTRARNCCASIYLKCNAAHKVAAQWTYTVLNQKGTQLWKSCKSNIYTFNNTKCNSWGYSNFLNKWVFESGVRKDDCLVIKCTVTIVKESVQKCVL</sequence>
<keyword evidence="3" id="KW-1185">Reference proteome</keyword>
<comment type="caution">
    <text evidence="2">The sequence shown here is derived from an EMBL/GenBank/DDBJ whole genome shotgun (WGS) entry which is preliminary data.</text>
</comment>
<dbReference type="InterPro" id="IPR008974">
    <property type="entry name" value="TRAF-like"/>
</dbReference>
<evidence type="ECO:0000313" key="3">
    <source>
        <dbReference type="Proteomes" id="UP001151287"/>
    </source>
</evidence>
<dbReference type="GO" id="GO:0016567">
    <property type="term" value="P:protein ubiquitination"/>
    <property type="evidence" value="ECO:0007669"/>
    <property type="project" value="InterPro"/>
</dbReference>
<name>A0A9Q0HK56_9POAL</name>
<evidence type="ECO:0000313" key="2">
    <source>
        <dbReference type="EMBL" id="KAJ1688738.1"/>
    </source>
</evidence>
<dbReference type="PANTHER" id="PTHR26379">
    <property type="entry name" value="BTB/POZ AND MATH DOMAIN-CONTAINING PROTEIN 1"/>
    <property type="match status" value="1"/>
</dbReference>
<organism evidence="2 3">
    <name type="scientific">Rhynchospora breviuscula</name>
    <dbReference type="NCBI Taxonomy" id="2022672"/>
    <lineage>
        <taxon>Eukaryota</taxon>
        <taxon>Viridiplantae</taxon>
        <taxon>Streptophyta</taxon>
        <taxon>Embryophyta</taxon>
        <taxon>Tracheophyta</taxon>
        <taxon>Spermatophyta</taxon>
        <taxon>Magnoliopsida</taxon>
        <taxon>Liliopsida</taxon>
        <taxon>Poales</taxon>
        <taxon>Cyperaceae</taxon>
        <taxon>Cyperoideae</taxon>
        <taxon>Rhynchosporeae</taxon>
        <taxon>Rhynchospora</taxon>
    </lineage>
</organism>
<accession>A0A9Q0HK56</accession>
<dbReference type="Pfam" id="PF22486">
    <property type="entry name" value="MATH_2"/>
    <property type="match status" value="1"/>
</dbReference>
<dbReference type="SUPFAM" id="SSF49599">
    <property type="entry name" value="TRAF domain-like"/>
    <property type="match status" value="1"/>
</dbReference>
<dbReference type="PANTHER" id="PTHR26379:SF524">
    <property type="entry name" value="MATH DOMAIN-CONTAINING PROTEIN"/>
    <property type="match status" value="1"/>
</dbReference>
<dbReference type="PROSITE" id="PS50144">
    <property type="entry name" value="MATH"/>
    <property type="match status" value="1"/>
</dbReference>
<gene>
    <name evidence="2" type="ORF">LUZ63_012893</name>
</gene>
<dbReference type="InterPro" id="IPR002083">
    <property type="entry name" value="MATH/TRAF_dom"/>
</dbReference>
<dbReference type="AlphaFoldDB" id="A0A9Q0HK56"/>
<feature type="domain" description="MATH" evidence="1">
    <location>
        <begin position="47"/>
        <end position="172"/>
    </location>
</feature>
<dbReference type="InterPro" id="IPR045005">
    <property type="entry name" value="BPM1-6"/>
</dbReference>
<dbReference type="CDD" id="cd00121">
    <property type="entry name" value="MATH"/>
    <property type="match status" value="1"/>
</dbReference>
<dbReference type="EMBL" id="JAMQYH010000004">
    <property type="protein sequence ID" value="KAJ1688738.1"/>
    <property type="molecule type" value="Genomic_DNA"/>
</dbReference>
<evidence type="ECO:0000259" key="1">
    <source>
        <dbReference type="PROSITE" id="PS50144"/>
    </source>
</evidence>
<dbReference type="OrthoDB" id="695787at2759"/>
<dbReference type="Gene3D" id="2.60.210.10">
    <property type="entry name" value="Apoptosis, Tumor Necrosis Factor Receptor Associated Protein 2, Chain A"/>
    <property type="match status" value="1"/>
</dbReference>
<proteinExistence type="predicted"/>
<reference evidence="2" key="1">
    <citation type="journal article" date="2022" name="Cell">
        <title>Repeat-based holocentromeres influence genome architecture and karyotype evolution.</title>
        <authorList>
            <person name="Hofstatter P.G."/>
            <person name="Thangavel G."/>
            <person name="Lux T."/>
            <person name="Neumann P."/>
            <person name="Vondrak T."/>
            <person name="Novak P."/>
            <person name="Zhang M."/>
            <person name="Costa L."/>
            <person name="Castellani M."/>
            <person name="Scott A."/>
            <person name="Toegelov H."/>
            <person name="Fuchs J."/>
            <person name="Mata-Sucre Y."/>
            <person name="Dias Y."/>
            <person name="Vanzela A.L.L."/>
            <person name="Huettel B."/>
            <person name="Almeida C.C.S."/>
            <person name="Simkova H."/>
            <person name="Souza G."/>
            <person name="Pedrosa-Harand A."/>
            <person name="Macas J."/>
            <person name="Mayer K.F.X."/>
            <person name="Houben A."/>
            <person name="Marques A."/>
        </authorList>
    </citation>
    <scope>NUCLEOTIDE SEQUENCE</scope>
    <source>
        <strain evidence="2">RhyBre1mFocal</strain>
    </source>
</reference>
<dbReference type="Proteomes" id="UP001151287">
    <property type="component" value="Unassembled WGS sequence"/>
</dbReference>